<accession>A0ABT0C8I4</accession>
<proteinExistence type="predicted"/>
<feature type="transmembrane region" description="Helical" evidence="1">
    <location>
        <begin position="21"/>
        <end position="47"/>
    </location>
</feature>
<evidence type="ECO:0000313" key="2">
    <source>
        <dbReference type="EMBL" id="MCJ2542090.1"/>
    </source>
</evidence>
<keyword evidence="1" id="KW-0812">Transmembrane</keyword>
<evidence type="ECO:0000256" key="1">
    <source>
        <dbReference type="SAM" id="Phobius"/>
    </source>
</evidence>
<evidence type="ECO:0000313" key="3">
    <source>
        <dbReference type="Proteomes" id="UP000830835"/>
    </source>
</evidence>
<dbReference type="InterPro" id="IPR012902">
    <property type="entry name" value="N_methyl_site"/>
</dbReference>
<sequence>MFAPIKMSSLSRTVRARGFTLTEVLAVIVIVGILAVITIPSGINIWARIQLDDAQNRVERALRTARTNARASLRGRAWVVAVDNTDPNVPTLVIEDENALCDEPASCQRVRLNNYVTVANNFNGGRAVFDSEGRARFLGRFVVSSTYSQGENRCVIVSTLLGTVRKDNNPACAGATDNEEAS</sequence>
<dbReference type="Proteomes" id="UP000830835">
    <property type="component" value="Unassembled WGS sequence"/>
</dbReference>
<dbReference type="RefSeq" id="WP_244349315.1">
    <property type="nucleotide sequence ID" value="NZ_JAFIRA010000006.1"/>
</dbReference>
<dbReference type="SUPFAM" id="SSF54523">
    <property type="entry name" value="Pili subunits"/>
    <property type="match status" value="1"/>
</dbReference>
<keyword evidence="3" id="KW-1185">Reference proteome</keyword>
<keyword evidence="1" id="KW-0472">Membrane</keyword>
<name>A0ABT0C8I4_THEVL</name>
<keyword evidence="1" id="KW-1133">Transmembrane helix</keyword>
<dbReference type="Gene3D" id="3.30.700.10">
    <property type="entry name" value="Glycoprotein, Type 4 Pilin"/>
    <property type="match status" value="1"/>
</dbReference>
<dbReference type="Pfam" id="PF07963">
    <property type="entry name" value="N_methyl"/>
    <property type="match status" value="1"/>
</dbReference>
<dbReference type="InterPro" id="IPR045584">
    <property type="entry name" value="Pilin-like"/>
</dbReference>
<gene>
    <name evidence="2" type="ORF">JX360_04075</name>
</gene>
<organism evidence="2 3">
    <name type="scientific">Thermostichus vulcanus str. 'Rupite'</name>
    <dbReference type="NCBI Taxonomy" id="2813851"/>
    <lineage>
        <taxon>Bacteria</taxon>
        <taxon>Bacillati</taxon>
        <taxon>Cyanobacteriota</taxon>
        <taxon>Cyanophyceae</taxon>
        <taxon>Thermostichales</taxon>
        <taxon>Thermostichaceae</taxon>
        <taxon>Thermostichus</taxon>
    </lineage>
</organism>
<protein>
    <submittedName>
        <fullName evidence="2">Prepilin-type N-terminal cleavage/methylation domain-containing protein</fullName>
    </submittedName>
</protein>
<comment type="caution">
    <text evidence="2">The sequence shown here is derived from an EMBL/GenBank/DDBJ whole genome shotgun (WGS) entry which is preliminary data.</text>
</comment>
<dbReference type="NCBIfam" id="TIGR02532">
    <property type="entry name" value="IV_pilin_GFxxxE"/>
    <property type="match status" value="1"/>
</dbReference>
<dbReference type="EMBL" id="JAFIRA010000006">
    <property type="protein sequence ID" value="MCJ2542090.1"/>
    <property type="molecule type" value="Genomic_DNA"/>
</dbReference>
<reference evidence="2" key="1">
    <citation type="submission" date="2021-02" db="EMBL/GenBank/DDBJ databases">
        <title>The CRISPR/cas machinery reduction and long-range gene transfer in the hot spring cyanobacterium Synechococcus.</title>
        <authorList>
            <person name="Dvorak P."/>
            <person name="Jahodarova E."/>
            <person name="Hasler P."/>
            <person name="Poulickova A."/>
        </authorList>
    </citation>
    <scope>NUCLEOTIDE SEQUENCE</scope>
    <source>
        <strain evidence="2">Rupite</strain>
    </source>
</reference>